<protein>
    <submittedName>
        <fullName evidence="1">2826_t:CDS:1</fullName>
    </submittedName>
</protein>
<evidence type="ECO:0000313" key="1">
    <source>
        <dbReference type="EMBL" id="CAG8511611.1"/>
    </source>
</evidence>
<sequence length="110" mass="12511">MIGHLTFVHGLALVKITQINFRVYVHKWWFFDFCILPLTMEITNPILKTVGRRRKNKLEPGTSNAKPLKVQILALIALGEAEALKDTTQVQKTVYEEEFSSKGNGIINID</sequence>
<keyword evidence="2" id="KW-1185">Reference proteome</keyword>
<evidence type="ECO:0000313" key="2">
    <source>
        <dbReference type="Proteomes" id="UP000789706"/>
    </source>
</evidence>
<comment type="caution">
    <text evidence="1">The sequence shown here is derived from an EMBL/GenBank/DDBJ whole genome shotgun (WGS) entry which is preliminary data.</text>
</comment>
<accession>A0A9N8ZX72</accession>
<reference evidence="1" key="1">
    <citation type="submission" date="2021-06" db="EMBL/GenBank/DDBJ databases">
        <authorList>
            <person name="Kallberg Y."/>
            <person name="Tangrot J."/>
            <person name="Rosling A."/>
        </authorList>
    </citation>
    <scope>NUCLEOTIDE SEQUENCE</scope>
    <source>
        <strain evidence="1">AZ414A</strain>
    </source>
</reference>
<dbReference type="Proteomes" id="UP000789706">
    <property type="component" value="Unassembled WGS sequence"/>
</dbReference>
<organism evidence="1 2">
    <name type="scientific">Diversispora eburnea</name>
    <dbReference type="NCBI Taxonomy" id="1213867"/>
    <lineage>
        <taxon>Eukaryota</taxon>
        <taxon>Fungi</taxon>
        <taxon>Fungi incertae sedis</taxon>
        <taxon>Mucoromycota</taxon>
        <taxon>Glomeromycotina</taxon>
        <taxon>Glomeromycetes</taxon>
        <taxon>Diversisporales</taxon>
        <taxon>Diversisporaceae</taxon>
        <taxon>Diversispora</taxon>
    </lineage>
</organism>
<proteinExistence type="predicted"/>
<dbReference type="AlphaFoldDB" id="A0A9N8ZX72"/>
<name>A0A9N8ZX72_9GLOM</name>
<dbReference type="EMBL" id="CAJVPK010000447">
    <property type="protein sequence ID" value="CAG8511611.1"/>
    <property type="molecule type" value="Genomic_DNA"/>
</dbReference>
<gene>
    <name evidence="1" type="ORF">DEBURN_LOCUS5206</name>
</gene>